<evidence type="ECO:0000313" key="2">
    <source>
        <dbReference type="Proteomes" id="UP000515811"/>
    </source>
</evidence>
<dbReference type="EMBL" id="CP060714">
    <property type="protein sequence ID" value="QNN57905.1"/>
    <property type="molecule type" value="Genomic_DNA"/>
</dbReference>
<dbReference type="Proteomes" id="UP000515811">
    <property type="component" value="Chromosome"/>
</dbReference>
<dbReference type="KEGG" id="drg:H9K76_03235"/>
<sequence>MTAIHVPDSQQSTGITARHGFFDLNTLRAGHAISLKSRKPMRLRLLSCSGNAWVTCAPAGSGGDAAGAQDLILAAGESLTVRPGQHLVMEPFAEQSVRYQWSAAEAG</sequence>
<protein>
    <submittedName>
        <fullName evidence="1">DUF2917 domain-containing protein</fullName>
    </submittedName>
</protein>
<dbReference type="Pfam" id="PF11142">
    <property type="entry name" value="DUF2917"/>
    <property type="match status" value="1"/>
</dbReference>
<organism evidence="1 2">
    <name type="scientific">Diaphorobacter ruginosibacter</name>
    <dbReference type="NCBI Taxonomy" id="1715720"/>
    <lineage>
        <taxon>Bacteria</taxon>
        <taxon>Pseudomonadati</taxon>
        <taxon>Pseudomonadota</taxon>
        <taxon>Betaproteobacteria</taxon>
        <taxon>Burkholderiales</taxon>
        <taxon>Comamonadaceae</taxon>
        <taxon>Diaphorobacter</taxon>
    </lineage>
</organism>
<reference evidence="1 2" key="1">
    <citation type="submission" date="2020-08" db="EMBL/GenBank/DDBJ databases">
        <title>Genome sequence of Diaphorobacter ruginosibacter DSM 27467T.</title>
        <authorList>
            <person name="Hyun D.-W."/>
            <person name="Bae J.-W."/>
        </authorList>
    </citation>
    <scope>NUCLEOTIDE SEQUENCE [LARGE SCALE GENOMIC DNA]</scope>
    <source>
        <strain evidence="1 2">DSM 27467</strain>
    </source>
</reference>
<gene>
    <name evidence="1" type="ORF">H9K76_03235</name>
</gene>
<dbReference type="InterPro" id="IPR021317">
    <property type="entry name" value="DUF2917"/>
</dbReference>
<evidence type="ECO:0000313" key="1">
    <source>
        <dbReference type="EMBL" id="QNN57905.1"/>
    </source>
</evidence>
<accession>A0A7G9RQN0</accession>
<keyword evidence="2" id="KW-1185">Reference proteome</keyword>
<name>A0A7G9RQN0_9BURK</name>
<dbReference type="AlphaFoldDB" id="A0A7G9RQN0"/>
<proteinExistence type="predicted"/>
<dbReference type="RefSeq" id="WP_187598150.1">
    <property type="nucleotide sequence ID" value="NZ_CP060714.1"/>
</dbReference>